<accession>A0A4R6QFC0</accession>
<gene>
    <name evidence="2" type="ORF">BC748_0303</name>
</gene>
<dbReference type="EMBL" id="SNXR01000011">
    <property type="protein sequence ID" value="TDP60706.1"/>
    <property type="molecule type" value="Genomic_DNA"/>
</dbReference>
<proteinExistence type="predicted"/>
<keyword evidence="1" id="KW-0812">Transmembrane</keyword>
<feature type="transmembrane region" description="Helical" evidence="1">
    <location>
        <begin position="79"/>
        <end position="100"/>
    </location>
</feature>
<sequence length="168" mass="19972">MFVAHIYKLYNIIKQNDEFTKNKVLNLILIINSICFILYTANLFYRLPKFGELIQIAVSILCIISVVCVRMNKHLRVSYYCLSFIYFLQSFSFLLMSFTWKLIIGPDLSLYVIKEMDLTSKLDFKVFNLEFLFNTFGNSENWVVGLNFFHLIIFLYLIKDLRVIKQNK</sequence>
<name>A0A4R6QFC0_9FLAO</name>
<feature type="transmembrane region" description="Helical" evidence="1">
    <location>
        <begin position="24"/>
        <end position="47"/>
    </location>
</feature>
<keyword evidence="1" id="KW-1133">Transmembrane helix</keyword>
<feature type="transmembrane region" description="Helical" evidence="1">
    <location>
        <begin position="141"/>
        <end position="158"/>
    </location>
</feature>
<evidence type="ECO:0000256" key="1">
    <source>
        <dbReference type="SAM" id="Phobius"/>
    </source>
</evidence>
<keyword evidence="3" id="KW-1185">Reference proteome</keyword>
<keyword evidence="1" id="KW-0472">Membrane</keyword>
<reference evidence="2 3" key="1">
    <citation type="submission" date="2019-03" db="EMBL/GenBank/DDBJ databases">
        <title>Genomic Encyclopedia of Archaeal and Bacterial Type Strains, Phase II (KMG-II): from individual species to whole genera.</title>
        <authorList>
            <person name="Goeker M."/>
        </authorList>
    </citation>
    <scope>NUCLEOTIDE SEQUENCE [LARGE SCALE GENOMIC DNA]</scope>
    <source>
        <strain evidence="2 3">DSM 25687</strain>
    </source>
</reference>
<organism evidence="2 3">
    <name type="scientific">Flavobacterium dankookense</name>
    <dbReference type="NCBI Taxonomy" id="706186"/>
    <lineage>
        <taxon>Bacteria</taxon>
        <taxon>Pseudomonadati</taxon>
        <taxon>Bacteroidota</taxon>
        <taxon>Flavobacteriia</taxon>
        <taxon>Flavobacteriales</taxon>
        <taxon>Flavobacteriaceae</taxon>
        <taxon>Flavobacterium</taxon>
    </lineage>
</organism>
<dbReference type="AlphaFoldDB" id="A0A4R6QFC0"/>
<evidence type="ECO:0000313" key="2">
    <source>
        <dbReference type="EMBL" id="TDP60706.1"/>
    </source>
</evidence>
<evidence type="ECO:0000313" key="3">
    <source>
        <dbReference type="Proteomes" id="UP000295260"/>
    </source>
</evidence>
<dbReference type="Proteomes" id="UP000295260">
    <property type="component" value="Unassembled WGS sequence"/>
</dbReference>
<comment type="caution">
    <text evidence="2">The sequence shown here is derived from an EMBL/GenBank/DDBJ whole genome shotgun (WGS) entry which is preliminary data.</text>
</comment>
<feature type="transmembrane region" description="Helical" evidence="1">
    <location>
        <begin position="53"/>
        <end position="72"/>
    </location>
</feature>
<protein>
    <submittedName>
        <fullName evidence="2">Uncharacterized protein</fullName>
    </submittedName>
</protein>